<comment type="subcellular location">
    <subcellularLocation>
        <location evidence="1">Cell membrane</location>
        <topology evidence="1">Multi-pass membrane protein</topology>
    </subcellularLocation>
</comment>
<dbReference type="InterPro" id="IPR011527">
    <property type="entry name" value="ABC1_TM_dom"/>
</dbReference>
<feature type="domain" description="ABC transmembrane type-1" evidence="12">
    <location>
        <begin position="23"/>
        <end position="317"/>
    </location>
</feature>
<dbReference type="Proteomes" id="UP001178662">
    <property type="component" value="Chromosome"/>
</dbReference>
<evidence type="ECO:0000256" key="4">
    <source>
        <dbReference type="ARBA" id="ARBA00022692"/>
    </source>
</evidence>
<evidence type="ECO:0000256" key="6">
    <source>
        <dbReference type="ARBA" id="ARBA00022807"/>
    </source>
</evidence>
<dbReference type="PROSITE" id="PS00211">
    <property type="entry name" value="ABC_TRANSPORTER_1"/>
    <property type="match status" value="1"/>
</dbReference>
<keyword evidence="7 13" id="KW-0067">ATP-binding</keyword>
<reference evidence="13" key="1">
    <citation type="submission" date="2023-03" db="EMBL/GenBank/DDBJ databases">
        <title>Andean soil-derived lignocellulolytic bacterial consortium as a source of novel taxa and putative plastic-active enzymes.</title>
        <authorList>
            <person name="Diaz-Garcia L."/>
            <person name="Chuvochina M."/>
            <person name="Feuerriegel G."/>
            <person name="Bunk B."/>
            <person name="Sproer C."/>
            <person name="Streit W.R."/>
            <person name="Rodriguez L.M."/>
            <person name="Overmann J."/>
            <person name="Jimenez D.J."/>
        </authorList>
    </citation>
    <scope>NUCLEOTIDE SEQUENCE</scope>
    <source>
        <strain evidence="13">MAG 2441</strain>
    </source>
</reference>
<dbReference type="SUPFAM" id="SSF90123">
    <property type="entry name" value="ABC transporter transmembrane region"/>
    <property type="match status" value="1"/>
</dbReference>
<dbReference type="PANTHER" id="PTHR24221">
    <property type="entry name" value="ATP-BINDING CASSETTE SUB-FAMILY B"/>
    <property type="match status" value="1"/>
</dbReference>
<evidence type="ECO:0000256" key="1">
    <source>
        <dbReference type="ARBA" id="ARBA00004651"/>
    </source>
</evidence>
<accession>A0AA95F4W8</accession>
<dbReference type="Gene3D" id="1.20.1560.10">
    <property type="entry name" value="ABC transporter type 1, transmembrane domain"/>
    <property type="match status" value="1"/>
</dbReference>
<feature type="transmembrane region" description="Helical" evidence="10">
    <location>
        <begin position="65"/>
        <end position="87"/>
    </location>
</feature>
<dbReference type="PANTHER" id="PTHR24221:SF654">
    <property type="entry name" value="ATP-BINDING CASSETTE SUB-FAMILY B MEMBER 6"/>
    <property type="match status" value="1"/>
</dbReference>
<dbReference type="FunFam" id="3.40.50.300:FF:000299">
    <property type="entry name" value="ABC transporter ATP-binding protein/permease"/>
    <property type="match status" value="1"/>
</dbReference>
<evidence type="ECO:0000259" key="11">
    <source>
        <dbReference type="PROSITE" id="PS50893"/>
    </source>
</evidence>
<dbReference type="GO" id="GO:0005886">
    <property type="term" value="C:plasma membrane"/>
    <property type="evidence" value="ECO:0007669"/>
    <property type="project" value="UniProtKB-SubCell"/>
</dbReference>
<dbReference type="InterPro" id="IPR003439">
    <property type="entry name" value="ABC_transporter-like_ATP-bd"/>
</dbReference>
<organism evidence="13 14">
    <name type="scientific">Candidatus Cohnella colombiensis</name>
    <dbReference type="NCBI Taxonomy" id="3121368"/>
    <lineage>
        <taxon>Bacteria</taxon>
        <taxon>Bacillati</taxon>
        <taxon>Bacillota</taxon>
        <taxon>Bacilli</taxon>
        <taxon>Bacillales</taxon>
        <taxon>Paenibacillaceae</taxon>
        <taxon>Cohnella</taxon>
    </lineage>
</organism>
<keyword evidence="2" id="KW-0813">Transport</keyword>
<keyword evidence="6" id="KW-0378">Hydrolase</keyword>
<keyword evidence="8 10" id="KW-1133">Transmembrane helix</keyword>
<dbReference type="SMART" id="SM00382">
    <property type="entry name" value="AAA"/>
    <property type="match status" value="1"/>
</dbReference>
<feature type="transmembrane region" description="Helical" evidence="10">
    <location>
        <begin position="179"/>
        <end position="196"/>
    </location>
</feature>
<dbReference type="AlphaFoldDB" id="A0AA95F4W8"/>
<evidence type="ECO:0000256" key="8">
    <source>
        <dbReference type="ARBA" id="ARBA00022989"/>
    </source>
</evidence>
<dbReference type="GO" id="GO:0005524">
    <property type="term" value="F:ATP binding"/>
    <property type="evidence" value="ECO:0007669"/>
    <property type="project" value="UniProtKB-KW"/>
</dbReference>
<dbReference type="PROSITE" id="PS50929">
    <property type="entry name" value="ABC_TM1F"/>
    <property type="match status" value="1"/>
</dbReference>
<keyword evidence="14" id="KW-1185">Reference proteome</keyword>
<keyword evidence="5" id="KW-0547">Nucleotide-binding</keyword>
<evidence type="ECO:0000259" key="12">
    <source>
        <dbReference type="PROSITE" id="PS50929"/>
    </source>
</evidence>
<dbReference type="GO" id="GO:0008234">
    <property type="term" value="F:cysteine-type peptidase activity"/>
    <property type="evidence" value="ECO:0007669"/>
    <property type="project" value="UniProtKB-KW"/>
</dbReference>
<dbReference type="GO" id="GO:0016887">
    <property type="term" value="F:ATP hydrolysis activity"/>
    <property type="evidence" value="ECO:0007669"/>
    <property type="project" value="InterPro"/>
</dbReference>
<sequence length="595" mass="67358">MQPIFYFMKRLHAYTGKALYINLAGMVFVSLLEGIGILLLIPMLSMSGIVGAEQPSMKLFGFTDLFHSVPKVWVLPLILLVFVLIMIGQGELKRRISIQNVKINFGFILHLRRETYRGLLQSNWDFFMKQRRSDFINALTTEIGRVNGGVTLTLQLLTSFIFTFIQVGIAFLLSPELTVFVIVCGLILTFFSKKFIHRAKSLGQLTIDLSKEFIGGITDQLNGIKDIKINMLEQSRLAWLQQMNGKMQKEQDQYIRLKTSSQFYYQMVSAVLIAAFLFLSVKLLGARIDQLLLIIVIFSRIWPRFTGFQSSLELIASIIPSFQSIIKLQEDCKAAVELNISDTPIQEQETLAFEKVIECREVWYRYNRQETQYALQDINLHIPANQMTAIIGRSGAGKSTLIDILMGLVTPESGQIMIDGVELTADRLLSWRRLISYVPQDPFLFHTSTRENLLLVKPDASDEELWEALEFARCAEFIRKLPQGLDTLIGDRGIRLSGGERQRLVLARAILPRPAILVLDEATSALDVENETKIQEALDRLKGKMTLIVIAHRLSTIQNADQVIVMEQGTIIQRGINDADHLSTSAIQSELRATN</sequence>
<evidence type="ECO:0000313" key="14">
    <source>
        <dbReference type="Proteomes" id="UP001178662"/>
    </source>
</evidence>
<feature type="transmembrane region" description="Helical" evidence="10">
    <location>
        <begin position="20"/>
        <end position="45"/>
    </location>
</feature>
<dbReference type="InterPro" id="IPR003593">
    <property type="entry name" value="AAA+_ATPase"/>
</dbReference>
<evidence type="ECO:0000256" key="9">
    <source>
        <dbReference type="ARBA" id="ARBA00023136"/>
    </source>
</evidence>
<dbReference type="InterPro" id="IPR017871">
    <property type="entry name" value="ABC_transporter-like_CS"/>
</dbReference>
<dbReference type="SUPFAM" id="SSF52540">
    <property type="entry name" value="P-loop containing nucleoside triphosphate hydrolases"/>
    <property type="match status" value="1"/>
</dbReference>
<dbReference type="EMBL" id="CP119317">
    <property type="protein sequence ID" value="WEK54920.1"/>
    <property type="molecule type" value="Genomic_DNA"/>
</dbReference>
<dbReference type="Pfam" id="PF00664">
    <property type="entry name" value="ABC_membrane"/>
    <property type="match status" value="1"/>
</dbReference>
<dbReference type="GO" id="GO:0140359">
    <property type="term" value="F:ABC-type transporter activity"/>
    <property type="evidence" value="ECO:0007669"/>
    <property type="project" value="InterPro"/>
</dbReference>
<keyword evidence="4 10" id="KW-0812">Transmembrane</keyword>
<evidence type="ECO:0000256" key="3">
    <source>
        <dbReference type="ARBA" id="ARBA00022475"/>
    </source>
</evidence>
<keyword evidence="9 10" id="KW-0472">Membrane</keyword>
<protein>
    <submittedName>
        <fullName evidence="13">ABC transporter ATP-binding protein</fullName>
    </submittedName>
</protein>
<evidence type="ECO:0000256" key="5">
    <source>
        <dbReference type="ARBA" id="ARBA00022741"/>
    </source>
</evidence>
<proteinExistence type="predicted"/>
<dbReference type="Gene3D" id="3.40.50.300">
    <property type="entry name" value="P-loop containing nucleotide triphosphate hydrolases"/>
    <property type="match status" value="1"/>
</dbReference>
<feature type="transmembrane region" description="Helical" evidence="10">
    <location>
        <begin position="263"/>
        <end position="285"/>
    </location>
</feature>
<evidence type="ECO:0000256" key="2">
    <source>
        <dbReference type="ARBA" id="ARBA00022448"/>
    </source>
</evidence>
<gene>
    <name evidence="13" type="ORF">P0Y55_02220</name>
</gene>
<keyword evidence="3" id="KW-1003">Cell membrane</keyword>
<feature type="domain" description="ABC transporter" evidence="11">
    <location>
        <begin position="357"/>
        <end position="593"/>
    </location>
</feature>
<name>A0AA95F4W8_9BACL</name>
<dbReference type="InterPro" id="IPR039421">
    <property type="entry name" value="Type_1_exporter"/>
</dbReference>
<evidence type="ECO:0000313" key="13">
    <source>
        <dbReference type="EMBL" id="WEK54920.1"/>
    </source>
</evidence>
<keyword evidence="6" id="KW-0645">Protease</keyword>
<evidence type="ECO:0000256" key="10">
    <source>
        <dbReference type="SAM" id="Phobius"/>
    </source>
</evidence>
<keyword evidence="6" id="KW-0788">Thiol protease</keyword>
<dbReference type="PROSITE" id="PS50893">
    <property type="entry name" value="ABC_TRANSPORTER_2"/>
    <property type="match status" value="1"/>
</dbReference>
<dbReference type="Pfam" id="PF00005">
    <property type="entry name" value="ABC_tran"/>
    <property type="match status" value="1"/>
</dbReference>
<dbReference type="InterPro" id="IPR027417">
    <property type="entry name" value="P-loop_NTPase"/>
</dbReference>
<dbReference type="InterPro" id="IPR036640">
    <property type="entry name" value="ABC1_TM_sf"/>
</dbReference>
<evidence type="ECO:0000256" key="7">
    <source>
        <dbReference type="ARBA" id="ARBA00022840"/>
    </source>
</evidence>
<feature type="transmembrane region" description="Helical" evidence="10">
    <location>
        <begin position="152"/>
        <end position="173"/>
    </location>
</feature>